<dbReference type="InterPro" id="IPR003646">
    <property type="entry name" value="SH3-like_bac-type"/>
</dbReference>
<accession>A0A179T1Y5</accession>
<dbReference type="GO" id="GO:0004252">
    <property type="term" value="F:serine-type endopeptidase activity"/>
    <property type="evidence" value="ECO:0007669"/>
    <property type="project" value="UniProtKB-UniRule"/>
</dbReference>
<dbReference type="AlphaFoldDB" id="A0A179T1Y5"/>
<dbReference type="PROSITE" id="PS00136">
    <property type="entry name" value="SUBTILASE_ASP"/>
    <property type="match status" value="1"/>
</dbReference>
<evidence type="ECO:0000256" key="4">
    <source>
        <dbReference type="ARBA" id="ARBA00022525"/>
    </source>
</evidence>
<dbReference type="PANTHER" id="PTHR43806">
    <property type="entry name" value="PEPTIDASE S8"/>
    <property type="match status" value="1"/>
</dbReference>
<keyword evidence="8" id="KW-0106">Calcium</keyword>
<keyword evidence="7 9" id="KW-0720">Serine protease</keyword>
<dbReference type="InterPro" id="IPR022398">
    <property type="entry name" value="Peptidase_S8_His-AS"/>
</dbReference>
<evidence type="ECO:0000256" key="7">
    <source>
        <dbReference type="ARBA" id="ARBA00022825"/>
    </source>
</evidence>
<evidence type="ECO:0000256" key="9">
    <source>
        <dbReference type="PROSITE-ProRule" id="PRU01240"/>
    </source>
</evidence>
<proteinExistence type="inferred from homology"/>
<dbReference type="SMART" id="SM00287">
    <property type="entry name" value="SH3b"/>
    <property type="match status" value="2"/>
</dbReference>
<dbReference type="RefSeq" id="WP_066329346.1">
    <property type="nucleotide sequence ID" value="NZ_LWSG01000007.1"/>
</dbReference>
<dbReference type="PROSITE" id="PS00137">
    <property type="entry name" value="SUBTILASE_HIS"/>
    <property type="match status" value="1"/>
</dbReference>
<keyword evidence="13" id="KW-1185">Reference proteome</keyword>
<organism evidence="12 13">
    <name type="scientific">Metabacillus litoralis</name>
    <dbReference type="NCBI Taxonomy" id="152268"/>
    <lineage>
        <taxon>Bacteria</taxon>
        <taxon>Bacillati</taxon>
        <taxon>Bacillota</taxon>
        <taxon>Bacilli</taxon>
        <taxon>Bacillales</taxon>
        <taxon>Bacillaceae</taxon>
        <taxon>Metabacillus</taxon>
    </lineage>
</organism>
<evidence type="ECO:0000256" key="6">
    <source>
        <dbReference type="ARBA" id="ARBA00022801"/>
    </source>
</evidence>
<dbReference type="PROSITE" id="PS51892">
    <property type="entry name" value="SUBTILASE"/>
    <property type="match status" value="1"/>
</dbReference>
<dbReference type="OrthoDB" id="9798386at2"/>
<reference evidence="13" key="1">
    <citation type="submission" date="2016-04" db="EMBL/GenBank/DDBJ databases">
        <authorList>
            <person name="Lyu Z."/>
            <person name="Lyu W."/>
        </authorList>
    </citation>
    <scope>NUCLEOTIDE SEQUENCE [LARGE SCALE GENOMIC DNA]</scope>
    <source>
        <strain evidence="13">C44</strain>
    </source>
</reference>
<dbReference type="Pfam" id="PF00082">
    <property type="entry name" value="Peptidase_S8"/>
    <property type="match status" value="1"/>
</dbReference>
<dbReference type="GO" id="GO:0006508">
    <property type="term" value="P:proteolysis"/>
    <property type="evidence" value="ECO:0007669"/>
    <property type="project" value="UniProtKB-KW"/>
</dbReference>
<dbReference type="InterPro" id="IPR000209">
    <property type="entry name" value="Peptidase_S8/S53_dom"/>
</dbReference>
<keyword evidence="5 9" id="KW-0645">Protease</keyword>
<feature type="active site" description="Charge relay system" evidence="9">
    <location>
        <position position="160"/>
    </location>
</feature>
<dbReference type="InterPro" id="IPR023827">
    <property type="entry name" value="Peptidase_S8_Asp-AS"/>
</dbReference>
<feature type="active site" description="Charge relay system" evidence="9">
    <location>
        <position position="349"/>
    </location>
</feature>
<feature type="domain" description="SH3b" evidence="11">
    <location>
        <begin position="647"/>
        <end position="708"/>
    </location>
</feature>
<dbReference type="EMBL" id="LWSG01000007">
    <property type="protein sequence ID" value="OAS87731.1"/>
    <property type="molecule type" value="Genomic_DNA"/>
</dbReference>
<dbReference type="InterPro" id="IPR023828">
    <property type="entry name" value="Peptidase_S8_Ser-AS"/>
</dbReference>
<evidence type="ECO:0000256" key="1">
    <source>
        <dbReference type="ARBA" id="ARBA00001913"/>
    </source>
</evidence>
<dbReference type="Pfam" id="PF17936">
    <property type="entry name" value="Big_6"/>
    <property type="match status" value="2"/>
</dbReference>
<gene>
    <name evidence="12" type="ORF">A6K24_18485</name>
</gene>
<dbReference type="Proteomes" id="UP000078534">
    <property type="component" value="Unassembled WGS sequence"/>
</dbReference>
<dbReference type="Gene3D" id="2.30.30.40">
    <property type="entry name" value="SH3 Domains"/>
    <property type="match status" value="2"/>
</dbReference>
<feature type="active site" description="Charge relay system" evidence="9">
    <location>
        <position position="194"/>
    </location>
</feature>
<dbReference type="PRINTS" id="PR00723">
    <property type="entry name" value="SUBTILISIN"/>
</dbReference>
<comment type="caution">
    <text evidence="12">The sequence shown here is derived from an EMBL/GenBank/DDBJ whole genome shotgun (WGS) entry which is preliminary data.</text>
</comment>
<dbReference type="InterPro" id="IPR041498">
    <property type="entry name" value="Big_6"/>
</dbReference>
<dbReference type="STRING" id="152268.A6K24_18485"/>
<evidence type="ECO:0000256" key="5">
    <source>
        <dbReference type="ARBA" id="ARBA00022670"/>
    </source>
</evidence>
<dbReference type="Gene3D" id="3.40.50.200">
    <property type="entry name" value="Peptidase S8/S53 domain"/>
    <property type="match status" value="1"/>
</dbReference>
<dbReference type="InterPro" id="IPR015500">
    <property type="entry name" value="Peptidase_S8_subtilisin-rel"/>
</dbReference>
<comment type="similarity">
    <text evidence="3 9 10">Belongs to the peptidase S8 family.</text>
</comment>
<dbReference type="InterPro" id="IPR036852">
    <property type="entry name" value="Peptidase_S8/S53_dom_sf"/>
</dbReference>
<comment type="cofactor">
    <cofactor evidence="1">
        <name>Ca(2+)</name>
        <dbReference type="ChEBI" id="CHEBI:29108"/>
    </cofactor>
</comment>
<dbReference type="PROSITE" id="PS00138">
    <property type="entry name" value="SUBTILASE_SER"/>
    <property type="match status" value="1"/>
</dbReference>
<keyword evidence="4" id="KW-0964">Secreted</keyword>
<feature type="domain" description="SH3b" evidence="11">
    <location>
        <begin position="580"/>
        <end position="643"/>
    </location>
</feature>
<dbReference type="PANTHER" id="PTHR43806:SF11">
    <property type="entry name" value="CEREVISIN-RELATED"/>
    <property type="match status" value="1"/>
</dbReference>
<dbReference type="GO" id="GO:0005576">
    <property type="term" value="C:extracellular region"/>
    <property type="evidence" value="ECO:0007669"/>
    <property type="project" value="UniProtKB-SubCell"/>
</dbReference>
<evidence type="ECO:0000313" key="12">
    <source>
        <dbReference type="EMBL" id="OAS87731.1"/>
    </source>
</evidence>
<protein>
    <recommendedName>
        <fullName evidence="11">SH3b domain-containing protein</fullName>
    </recommendedName>
</protein>
<name>A0A179T1Y5_9BACI</name>
<dbReference type="SUPFAM" id="SSF52743">
    <property type="entry name" value="Subtilisin-like"/>
    <property type="match status" value="1"/>
</dbReference>
<evidence type="ECO:0000256" key="3">
    <source>
        <dbReference type="ARBA" id="ARBA00011073"/>
    </source>
</evidence>
<dbReference type="InterPro" id="IPR050131">
    <property type="entry name" value="Peptidase_S8_subtilisin-like"/>
</dbReference>
<evidence type="ECO:0000259" key="11">
    <source>
        <dbReference type="SMART" id="SM00287"/>
    </source>
</evidence>
<dbReference type="InterPro" id="IPR013783">
    <property type="entry name" value="Ig-like_fold"/>
</dbReference>
<keyword evidence="6 9" id="KW-0378">Hydrolase</keyword>
<evidence type="ECO:0000256" key="10">
    <source>
        <dbReference type="RuleBase" id="RU003355"/>
    </source>
</evidence>
<evidence type="ECO:0000256" key="2">
    <source>
        <dbReference type="ARBA" id="ARBA00004613"/>
    </source>
</evidence>
<sequence length="777" mass="84714">MKSVLNIPVFVMCFLAFFIGFHLLVLSVNAETDLSKQELLKSENASKEEKESKLLVSYKKGANLEKSINKALLKDKKTFKNLNIDVITLDNRKDKDKLIEELKRNKAIQNIEENNTRQLFSLPNDPYYKQQGYIEKLELPYTWDIMDAQPTNEVVVAVLDTGLDTKHEDLQGIVAPGGYNFINNSSNIYDLNGHGTAVSGVIAANTNNGKGISGVSGNANVKILPLQIAHSDGVIYQEDVLKAIDYAIEKNVDIMNMSFGGTTSSTIEQEAIKHAVDNGITIVASAGNEGNTKYVYPASYEGVISVGAVDESNSIFTFSNRNDNVDIVADGSVTSTSVNSTYDQWVGTSFSAPIVSGVVSLYKSLDSTLSPNKISGILEYTAVDLGKSGKDSIYGYGLINPKASVTYLLHPIPSQPKVDQIGDNDVKLTGKSINIGFQIVASVNGKTIGSSKINDDGSFSISIPKQKVGTIIKIILNNNGLESEPYSLKVIDNTPPAIPNIGKFTNKTTTITGKAEANSTVKINNGKTVIKSTTASSTGTYYMTISPQNVNTVLSIISTDRAGNNSKSLTIKVTNEGVFEVKQAVSLANNVKVLNGYLPHNKLVGSLENGEAVKVIDLKNGYYRVIGAKTRGWVHHSYLLAIPTKFIYYGTVSASSASLRNGFKDHNKVIATLANNEPLTIIETKEGYHRVIASYTRGWVKATDVKVTLNSLPYPVKSGFIKTSEAALKNGYMPWNYITGHLKKEEAVQLIDLKMGYYRVITKDGKRGWVHYTNIRM</sequence>
<comment type="subcellular location">
    <subcellularLocation>
        <location evidence="2">Secreted</location>
    </subcellularLocation>
</comment>
<evidence type="ECO:0000313" key="13">
    <source>
        <dbReference type="Proteomes" id="UP000078534"/>
    </source>
</evidence>
<evidence type="ECO:0000256" key="8">
    <source>
        <dbReference type="ARBA" id="ARBA00022837"/>
    </source>
</evidence>
<dbReference type="Gene3D" id="2.60.40.10">
    <property type="entry name" value="Immunoglobulins"/>
    <property type="match status" value="1"/>
</dbReference>